<proteinExistence type="predicted"/>
<dbReference type="InterPro" id="IPR018838">
    <property type="entry name" value="ZGRF1-like_N"/>
</dbReference>
<dbReference type="PANTHER" id="PTHR28535">
    <property type="entry name" value="ZINC FINGER GRF-TYPE CONTAINING 1"/>
    <property type="match status" value="1"/>
</dbReference>
<dbReference type="InParanoid" id="A0A059C2T8"/>
<dbReference type="STRING" id="71139.A0A059C2T8"/>
<reference evidence="2" key="1">
    <citation type="submission" date="2013-07" db="EMBL/GenBank/DDBJ databases">
        <title>The genome of Eucalyptus grandis.</title>
        <authorList>
            <person name="Schmutz J."/>
            <person name="Hayes R."/>
            <person name="Myburg A."/>
            <person name="Tuskan G."/>
            <person name="Grattapaglia D."/>
            <person name="Rokhsar D.S."/>
        </authorList>
    </citation>
    <scope>NUCLEOTIDE SEQUENCE</scope>
    <source>
        <tissue evidence="2">Leaf extractions</tissue>
    </source>
</reference>
<sequence>MAKMHQNGPKVSILDAGKSGVTEWQVLYTTQITQKAKKYHDGFLQHKVRGSLGRQVILKHFQGFPLYDASRKVLANKFLSEDKVLGTGKSLVLDSHIVDIGEYGVEEKVLLG</sequence>
<dbReference type="PANTHER" id="PTHR28535:SF1">
    <property type="entry name" value="PROTEIN ZGRF1"/>
    <property type="match status" value="1"/>
</dbReference>
<dbReference type="InterPro" id="IPR052800">
    <property type="entry name" value="DNA_Repair_Helicase_ZGRF1"/>
</dbReference>
<feature type="domain" description="5'-3' DNA helicase ZGRF1-like N-terminal" evidence="1">
    <location>
        <begin position="21"/>
        <end position="103"/>
    </location>
</feature>
<protein>
    <recommendedName>
        <fullName evidence="1">5'-3' DNA helicase ZGRF1-like N-terminal domain-containing protein</fullName>
    </recommendedName>
</protein>
<dbReference type="Gramene" id="KCW72240">
    <property type="protein sequence ID" value="KCW72240"/>
    <property type="gene ID" value="EUGRSUZ_E00686"/>
</dbReference>
<organism evidence="2">
    <name type="scientific">Eucalyptus grandis</name>
    <name type="common">Flooded gum</name>
    <dbReference type="NCBI Taxonomy" id="71139"/>
    <lineage>
        <taxon>Eukaryota</taxon>
        <taxon>Viridiplantae</taxon>
        <taxon>Streptophyta</taxon>
        <taxon>Embryophyta</taxon>
        <taxon>Tracheophyta</taxon>
        <taxon>Spermatophyta</taxon>
        <taxon>Magnoliopsida</taxon>
        <taxon>eudicotyledons</taxon>
        <taxon>Gunneridae</taxon>
        <taxon>Pentapetalae</taxon>
        <taxon>rosids</taxon>
        <taxon>malvids</taxon>
        <taxon>Myrtales</taxon>
        <taxon>Myrtaceae</taxon>
        <taxon>Myrtoideae</taxon>
        <taxon>Eucalypteae</taxon>
        <taxon>Eucalyptus</taxon>
    </lineage>
</organism>
<dbReference type="Pfam" id="PF10382">
    <property type="entry name" value="ZGRF1-like_N"/>
    <property type="match status" value="1"/>
</dbReference>
<evidence type="ECO:0000259" key="1">
    <source>
        <dbReference type="Pfam" id="PF10382"/>
    </source>
</evidence>
<dbReference type="EMBL" id="KK198757">
    <property type="protein sequence ID" value="KCW72240.1"/>
    <property type="molecule type" value="Genomic_DNA"/>
</dbReference>
<evidence type="ECO:0000313" key="2">
    <source>
        <dbReference type="EMBL" id="KCW72240.1"/>
    </source>
</evidence>
<accession>A0A059C2T8</accession>
<gene>
    <name evidence="2" type="ORF">EUGRSUZ_E00686</name>
</gene>
<dbReference type="AlphaFoldDB" id="A0A059C2T8"/>
<name>A0A059C2T8_EUCGR</name>